<dbReference type="AlphaFoldDB" id="A0A7S2TJQ5"/>
<evidence type="ECO:0000256" key="1">
    <source>
        <dbReference type="SAM" id="Coils"/>
    </source>
</evidence>
<sequence length="174" mass="20360">MTSTSPLAFASEEAGMDSGQWEDYYAFLGVDVGANASVIRKAYKRLALLYHPDKNEGRKDQFQKLQAVYEVLSDEAKKRTYDSSYSRNRSEEEMRELRRREAAEIRKLRKAREERIKREEAKRKKEEEHKRNELQRVAPYCRGSIHACMHTYIHAHIVTCTHSYSTKKKSQPTG</sequence>
<evidence type="ECO:0000313" key="3">
    <source>
        <dbReference type="EMBL" id="CAD9754187.1"/>
    </source>
</evidence>
<feature type="coiled-coil region" evidence="1">
    <location>
        <begin position="87"/>
        <end position="137"/>
    </location>
</feature>
<proteinExistence type="predicted"/>
<dbReference type="PROSITE" id="PS00636">
    <property type="entry name" value="DNAJ_1"/>
    <property type="match status" value="1"/>
</dbReference>
<dbReference type="PANTHER" id="PTHR24074">
    <property type="entry name" value="CO-CHAPERONE PROTEIN DJLA"/>
    <property type="match status" value="1"/>
</dbReference>
<dbReference type="SUPFAM" id="SSF46565">
    <property type="entry name" value="Chaperone J-domain"/>
    <property type="match status" value="1"/>
</dbReference>
<dbReference type="Gene3D" id="1.10.287.110">
    <property type="entry name" value="DnaJ domain"/>
    <property type="match status" value="1"/>
</dbReference>
<dbReference type="EMBL" id="HBHP01008147">
    <property type="protein sequence ID" value="CAD9754187.1"/>
    <property type="molecule type" value="Transcribed_RNA"/>
</dbReference>
<dbReference type="InterPro" id="IPR050817">
    <property type="entry name" value="DjlA_DnaK_co-chaperone"/>
</dbReference>
<organism evidence="3">
    <name type="scientific">Lotharella oceanica</name>
    <dbReference type="NCBI Taxonomy" id="641309"/>
    <lineage>
        <taxon>Eukaryota</taxon>
        <taxon>Sar</taxon>
        <taxon>Rhizaria</taxon>
        <taxon>Cercozoa</taxon>
        <taxon>Chlorarachniophyceae</taxon>
        <taxon>Lotharella</taxon>
    </lineage>
</organism>
<dbReference type="PROSITE" id="PS50076">
    <property type="entry name" value="DNAJ_2"/>
    <property type="match status" value="1"/>
</dbReference>
<dbReference type="InterPro" id="IPR001623">
    <property type="entry name" value="DnaJ_domain"/>
</dbReference>
<accession>A0A7S2TJQ5</accession>
<feature type="domain" description="J" evidence="2">
    <location>
        <begin position="23"/>
        <end position="85"/>
    </location>
</feature>
<dbReference type="SMART" id="SM00271">
    <property type="entry name" value="DnaJ"/>
    <property type="match status" value="1"/>
</dbReference>
<evidence type="ECO:0000259" key="2">
    <source>
        <dbReference type="PROSITE" id="PS50076"/>
    </source>
</evidence>
<gene>
    <name evidence="3" type="ORF">LSP00402_LOCUS5082</name>
</gene>
<dbReference type="Pfam" id="PF00226">
    <property type="entry name" value="DnaJ"/>
    <property type="match status" value="1"/>
</dbReference>
<dbReference type="InterPro" id="IPR018253">
    <property type="entry name" value="DnaJ_domain_CS"/>
</dbReference>
<name>A0A7S2TJQ5_9EUKA</name>
<dbReference type="CDD" id="cd06257">
    <property type="entry name" value="DnaJ"/>
    <property type="match status" value="1"/>
</dbReference>
<keyword evidence="1" id="KW-0175">Coiled coil</keyword>
<reference evidence="3" key="1">
    <citation type="submission" date="2021-01" db="EMBL/GenBank/DDBJ databases">
        <authorList>
            <person name="Corre E."/>
            <person name="Pelletier E."/>
            <person name="Niang G."/>
            <person name="Scheremetjew M."/>
            <person name="Finn R."/>
            <person name="Kale V."/>
            <person name="Holt S."/>
            <person name="Cochrane G."/>
            <person name="Meng A."/>
            <person name="Brown T."/>
            <person name="Cohen L."/>
        </authorList>
    </citation>
    <scope>NUCLEOTIDE SEQUENCE</scope>
    <source>
        <strain evidence="3">CCMP622</strain>
    </source>
</reference>
<dbReference type="InterPro" id="IPR036869">
    <property type="entry name" value="J_dom_sf"/>
</dbReference>
<dbReference type="PRINTS" id="PR00625">
    <property type="entry name" value="JDOMAIN"/>
</dbReference>
<protein>
    <recommendedName>
        <fullName evidence="2">J domain-containing protein</fullName>
    </recommendedName>
</protein>